<dbReference type="Proteomes" id="UP001233999">
    <property type="component" value="Unassembled WGS sequence"/>
</dbReference>
<dbReference type="GO" id="GO:0050909">
    <property type="term" value="P:sensory perception of taste"/>
    <property type="evidence" value="ECO:0007669"/>
    <property type="project" value="InterPro"/>
</dbReference>
<feature type="transmembrane region" description="Helical" evidence="6">
    <location>
        <begin position="51"/>
        <end position="73"/>
    </location>
</feature>
<gene>
    <name evidence="7" type="ORF">L9F63_014915</name>
</gene>
<dbReference type="InterPro" id="IPR013604">
    <property type="entry name" value="7TM_chemorcpt"/>
</dbReference>
<comment type="caution">
    <text evidence="6">Lacks conserved residue(s) required for the propagation of feature annotation.</text>
</comment>
<feature type="transmembrane region" description="Helical" evidence="6">
    <location>
        <begin position="175"/>
        <end position="193"/>
    </location>
</feature>
<comment type="function">
    <text evidence="6">Gustatory receptor which mediates acceptance or avoidance behavior, depending on its substrates.</text>
</comment>
<reference evidence="7" key="2">
    <citation type="submission" date="2023-05" db="EMBL/GenBank/DDBJ databases">
        <authorList>
            <person name="Fouks B."/>
        </authorList>
    </citation>
    <scope>NUCLEOTIDE SEQUENCE</scope>
    <source>
        <strain evidence="7">Stay&amp;Tobe</strain>
        <tissue evidence="7">Testes</tissue>
    </source>
</reference>
<comment type="caution">
    <text evidence="7">The sequence shown here is derived from an EMBL/GenBank/DDBJ whole genome shotgun (WGS) entry which is preliminary data.</text>
</comment>
<evidence type="ECO:0000256" key="3">
    <source>
        <dbReference type="ARBA" id="ARBA00022692"/>
    </source>
</evidence>
<keyword evidence="4 6" id="KW-1133">Transmembrane helix</keyword>
<feature type="transmembrane region" description="Helical" evidence="6">
    <location>
        <begin position="131"/>
        <end position="155"/>
    </location>
</feature>
<accession>A0AAD8A876</accession>
<feature type="transmembrane region" description="Helical" evidence="6">
    <location>
        <begin position="79"/>
        <end position="100"/>
    </location>
</feature>
<reference evidence="7" key="1">
    <citation type="journal article" date="2023" name="IScience">
        <title>Live-bearing cockroach genome reveals convergent evolutionary mechanisms linked to viviparity in insects and beyond.</title>
        <authorList>
            <person name="Fouks B."/>
            <person name="Harrison M.C."/>
            <person name="Mikhailova A.A."/>
            <person name="Marchal E."/>
            <person name="English S."/>
            <person name="Carruthers M."/>
            <person name="Jennings E.C."/>
            <person name="Chiamaka E.L."/>
            <person name="Frigard R.A."/>
            <person name="Pippel M."/>
            <person name="Attardo G.M."/>
            <person name="Benoit J.B."/>
            <person name="Bornberg-Bauer E."/>
            <person name="Tobe S.S."/>
        </authorList>
    </citation>
    <scope>NUCLEOTIDE SEQUENCE</scope>
    <source>
        <strain evidence="7">Stay&amp;Tobe</strain>
    </source>
</reference>
<feature type="non-terminal residue" evidence="7">
    <location>
        <position position="298"/>
    </location>
</feature>
<evidence type="ECO:0000256" key="6">
    <source>
        <dbReference type="RuleBase" id="RU363108"/>
    </source>
</evidence>
<keyword evidence="8" id="KW-1185">Reference proteome</keyword>
<dbReference type="Pfam" id="PF08395">
    <property type="entry name" value="7tm_7"/>
    <property type="match status" value="1"/>
</dbReference>
<dbReference type="EMBL" id="JASPKZ010003432">
    <property type="protein sequence ID" value="KAJ9593522.1"/>
    <property type="molecule type" value="Genomic_DNA"/>
</dbReference>
<sequence length="298" mass="35489">MQKVTAKHTISKEGPRFYIELRPIAILGKIFGLFPFENSLQSNSRLLQHKWYSFNTVYGIILHAIGFSMYSYIEDTLLFPSIMKVLGCRIFIVFGTCIYYERYLLDIIRHIEYFDELFHNKFTRIVTKHKVLGFVFTMFIAIVISIKIVACYIFYKYYRFEILAGIPGIFSYTPTIIRTIYIATYTFICYSVSSRFQDLLDQWKYIMKQHAFCQIFVRRTNQEEYLEDEYLENIRLLHGHLVGTVKKINTCYGIRLGIYFGMLFLEILHDLYLFTYNNQQRNPAQAIFNTLNIYEVFS</sequence>
<dbReference type="GO" id="GO:0005886">
    <property type="term" value="C:plasma membrane"/>
    <property type="evidence" value="ECO:0007669"/>
    <property type="project" value="UniProtKB-SubCell"/>
</dbReference>
<keyword evidence="6" id="KW-0675">Receptor</keyword>
<protein>
    <recommendedName>
        <fullName evidence="6">Gustatory receptor</fullName>
    </recommendedName>
</protein>
<keyword evidence="5 6" id="KW-0472">Membrane</keyword>
<keyword evidence="3 6" id="KW-0812">Transmembrane</keyword>
<evidence type="ECO:0000256" key="2">
    <source>
        <dbReference type="ARBA" id="ARBA00022475"/>
    </source>
</evidence>
<feature type="transmembrane region" description="Helical" evidence="6">
    <location>
        <begin position="256"/>
        <end position="274"/>
    </location>
</feature>
<evidence type="ECO:0000256" key="4">
    <source>
        <dbReference type="ARBA" id="ARBA00022989"/>
    </source>
</evidence>
<evidence type="ECO:0000256" key="1">
    <source>
        <dbReference type="ARBA" id="ARBA00004651"/>
    </source>
</evidence>
<organism evidence="7 8">
    <name type="scientific">Diploptera punctata</name>
    <name type="common">Pacific beetle cockroach</name>
    <dbReference type="NCBI Taxonomy" id="6984"/>
    <lineage>
        <taxon>Eukaryota</taxon>
        <taxon>Metazoa</taxon>
        <taxon>Ecdysozoa</taxon>
        <taxon>Arthropoda</taxon>
        <taxon>Hexapoda</taxon>
        <taxon>Insecta</taxon>
        <taxon>Pterygota</taxon>
        <taxon>Neoptera</taxon>
        <taxon>Polyneoptera</taxon>
        <taxon>Dictyoptera</taxon>
        <taxon>Blattodea</taxon>
        <taxon>Blaberoidea</taxon>
        <taxon>Blaberidae</taxon>
        <taxon>Diplopterinae</taxon>
        <taxon>Diploptera</taxon>
    </lineage>
</organism>
<keyword evidence="6" id="KW-0807">Transducer</keyword>
<evidence type="ECO:0000313" key="7">
    <source>
        <dbReference type="EMBL" id="KAJ9593522.1"/>
    </source>
</evidence>
<name>A0AAD8A876_DIPPU</name>
<proteinExistence type="inferred from homology"/>
<evidence type="ECO:0000256" key="5">
    <source>
        <dbReference type="ARBA" id="ARBA00023136"/>
    </source>
</evidence>
<comment type="similarity">
    <text evidence="6">Belongs to the insect chemoreceptor superfamily. Gustatory receptor (GR) family.</text>
</comment>
<comment type="subcellular location">
    <subcellularLocation>
        <location evidence="1 6">Cell membrane</location>
        <topology evidence="1 6">Multi-pass membrane protein</topology>
    </subcellularLocation>
</comment>
<dbReference type="GO" id="GO:0007165">
    <property type="term" value="P:signal transduction"/>
    <property type="evidence" value="ECO:0007669"/>
    <property type="project" value="UniProtKB-KW"/>
</dbReference>
<dbReference type="AlphaFoldDB" id="A0AAD8A876"/>
<evidence type="ECO:0000313" key="8">
    <source>
        <dbReference type="Proteomes" id="UP001233999"/>
    </source>
</evidence>
<keyword evidence="2 6" id="KW-1003">Cell membrane</keyword>